<evidence type="ECO:0000313" key="20">
    <source>
        <dbReference type="Proteomes" id="UP000028073"/>
    </source>
</evidence>
<keyword evidence="6 16" id="KW-0288">FMN</keyword>
<reference evidence="19 20" key="1">
    <citation type="submission" date="2014-06" db="EMBL/GenBank/DDBJ databases">
        <title>Whole Genome Sequences of Three Symbiotic Endozoicomonas Bacteria.</title>
        <authorList>
            <person name="Neave M.J."/>
            <person name="Apprill A."/>
            <person name="Voolstra C.R."/>
        </authorList>
    </citation>
    <scope>NUCLEOTIDE SEQUENCE [LARGE SCALE GENOMIC DNA]</scope>
    <source>
        <strain evidence="19 20">DSM 25634</strain>
    </source>
</reference>
<comment type="caution">
    <text evidence="16">Lacks conserved residue(s) required for the propagation of feature annotation.</text>
</comment>
<keyword evidence="14 16" id="KW-0472">Membrane</keyword>
<dbReference type="HAMAP" id="MF_00427">
    <property type="entry name" value="NqrC"/>
    <property type="match status" value="1"/>
</dbReference>
<keyword evidence="2 16" id="KW-1003">Cell membrane</keyword>
<keyword evidence="7 16" id="KW-0812">Transmembrane</keyword>
<dbReference type="PANTHER" id="PTHR37838">
    <property type="entry name" value="NA(+)-TRANSLOCATING NADH-QUINONE REDUCTASE SUBUNIT C"/>
    <property type="match status" value="1"/>
</dbReference>
<dbReference type="NCBIfam" id="TIGR01938">
    <property type="entry name" value="nqrC"/>
    <property type="match status" value="1"/>
</dbReference>
<comment type="subunit">
    <text evidence="16 17">Composed of six subunits; NqrA, NqrB, NqrC, NqrD, NqrE and NqrF.</text>
</comment>
<evidence type="ECO:0000313" key="19">
    <source>
        <dbReference type="EMBL" id="KEQ13172.1"/>
    </source>
</evidence>
<evidence type="ECO:0000256" key="11">
    <source>
        <dbReference type="ARBA" id="ARBA00023053"/>
    </source>
</evidence>
<dbReference type="GO" id="GO:0005886">
    <property type="term" value="C:plasma membrane"/>
    <property type="evidence" value="ECO:0007669"/>
    <property type="project" value="UniProtKB-SubCell"/>
</dbReference>
<keyword evidence="11 16" id="KW-0915">Sodium</keyword>
<dbReference type="Proteomes" id="UP000028073">
    <property type="component" value="Unassembled WGS sequence"/>
</dbReference>
<comment type="cofactor">
    <cofactor evidence="16 17">
        <name>FMN</name>
        <dbReference type="ChEBI" id="CHEBI:58210"/>
    </cofactor>
</comment>
<comment type="caution">
    <text evidence="19">The sequence shown here is derived from an EMBL/GenBank/DDBJ whole genome shotgun (WGS) entry which is preliminary data.</text>
</comment>
<evidence type="ECO:0000259" key="18">
    <source>
        <dbReference type="SMART" id="SM00900"/>
    </source>
</evidence>
<keyword evidence="20" id="KW-1185">Reference proteome</keyword>
<dbReference type="Pfam" id="PF04205">
    <property type="entry name" value="FMN_bind"/>
    <property type="match status" value="1"/>
</dbReference>
<evidence type="ECO:0000256" key="15">
    <source>
        <dbReference type="ARBA" id="ARBA00023201"/>
    </source>
</evidence>
<evidence type="ECO:0000256" key="9">
    <source>
        <dbReference type="ARBA" id="ARBA00022989"/>
    </source>
</evidence>
<dbReference type="GO" id="GO:0006814">
    <property type="term" value="P:sodium ion transport"/>
    <property type="evidence" value="ECO:0007669"/>
    <property type="project" value="UniProtKB-UniRule"/>
</dbReference>
<gene>
    <name evidence="16" type="primary">nqrC</name>
    <name evidence="19" type="ORF">GZ78_26905</name>
</gene>
<sequence length="262" mass="28327">MGNDSIKKTLFVTILLSLVCSVVVSAAAVFLKPQQTENAQLDVQRNILSISGLAKDAKALSNSEVAELYKQIQPRLVDLKTGKFVEKTPEGQTAVNYDQRVAAKVADESRALKGAEDIASIKRQADIAKVYVIEKNGKLETIILPVHGYGLWSTMYGFMALDSDLNTVKGFGFYDQKETPGLGGEVDNPIWKAKWPGKKIYDNKGVVEAGLVKGGADPKSPYKVDALSGATLTSNGVTNLIHFWMGSEGFKPFLTNLKAGDA</sequence>
<dbReference type="NCBIfam" id="NF003749">
    <property type="entry name" value="PRK05346.1-5"/>
    <property type="match status" value="1"/>
</dbReference>
<keyword evidence="5 16" id="KW-0285">Flavoprotein</keyword>
<dbReference type="eggNOG" id="COG2869">
    <property type="taxonomic scope" value="Bacteria"/>
</dbReference>
<dbReference type="STRING" id="1137799.GZ78_26905"/>
<evidence type="ECO:0000256" key="1">
    <source>
        <dbReference type="ARBA" id="ARBA00022448"/>
    </source>
</evidence>
<comment type="similarity">
    <text evidence="16 17">Belongs to the NqrC family.</text>
</comment>
<dbReference type="EC" id="7.2.1.1" evidence="16 17"/>
<keyword evidence="12 16" id="KW-0406">Ion transport</keyword>
<keyword evidence="4 16" id="KW-0597">Phosphoprotein</keyword>
<dbReference type="AlphaFoldDB" id="A0A081N3Z9"/>
<dbReference type="EMBL" id="JOKH01000009">
    <property type="protein sequence ID" value="KEQ13172.1"/>
    <property type="molecule type" value="Genomic_DNA"/>
</dbReference>
<name>A0A081N3Z9_9GAMM</name>
<accession>A0A081N3Z9</accession>
<dbReference type="OrthoDB" id="9786835at2"/>
<dbReference type="GO" id="GO:0010181">
    <property type="term" value="F:FMN binding"/>
    <property type="evidence" value="ECO:0007669"/>
    <property type="project" value="UniProtKB-UniRule"/>
</dbReference>
<evidence type="ECO:0000256" key="14">
    <source>
        <dbReference type="ARBA" id="ARBA00023136"/>
    </source>
</evidence>
<keyword evidence="8 16" id="KW-1278">Translocase</keyword>
<keyword evidence="10 16" id="KW-0520">NAD</keyword>
<evidence type="ECO:0000256" key="16">
    <source>
        <dbReference type="HAMAP-Rule" id="MF_00427"/>
    </source>
</evidence>
<dbReference type="InterPro" id="IPR007329">
    <property type="entry name" value="FMN-bd"/>
</dbReference>
<keyword evidence="1 16" id="KW-0813">Transport</keyword>
<proteinExistence type="inferred from homology"/>
<evidence type="ECO:0000256" key="5">
    <source>
        <dbReference type="ARBA" id="ARBA00022630"/>
    </source>
</evidence>
<evidence type="ECO:0000256" key="7">
    <source>
        <dbReference type="ARBA" id="ARBA00022692"/>
    </source>
</evidence>
<evidence type="ECO:0000256" key="17">
    <source>
        <dbReference type="PIRNR" id="PIRNR009437"/>
    </source>
</evidence>
<evidence type="ECO:0000256" key="8">
    <source>
        <dbReference type="ARBA" id="ARBA00022967"/>
    </source>
</evidence>
<evidence type="ECO:0000256" key="12">
    <source>
        <dbReference type="ARBA" id="ARBA00023065"/>
    </source>
</evidence>
<evidence type="ECO:0000256" key="2">
    <source>
        <dbReference type="ARBA" id="ARBA00022475"/>
    </source>
</evidence>
<dbReference type="RefSeq" id="WP_034842381.1">
    <property type="nucleotide sequence ID" value="NZ_JOKH01000009.1"/>
</dbReference>
<dbReference type="PIRSF" id="PIRSF009437">
    <property type="entry name" value="NQR-1_subunit_C"/>
    <property type="match status" value="1"/>
</dbReference>
<evidence type="ECO:0000256" key="6">
    <source>
        <dbReference type="ARBA" id="ARBA00022643"/>
    </source>
</evidence>
<comment type="catalytic activity">
    <reaction evidence="16 17">
        <text>a ubiquinone + n Na(+)(in) + NADH + H(+) = a ubiquinol + n Na(+)(out) + NAD(+)</text>
        <dbReference type="Rhea" id="RHEA:47748"/>
        <dbReference type="Rhea" id="RHEA-COMP:9565"/>
        <dbReference type="Rhea" id="RHEA-COMP:9566"/>
        <dbReference type="ChEBI" id="CHEBI:15378"/>
        <dbReference type="ChEBI" id="CHEBI:16389"/>
        <dbReference type="ChEBI" id="CHEBI:17976"/>
        <dbReference type="ChEBI" id="CHEBI:29101"/>
        <dbReference type="ChEBI" id="CHEBI:57540"/>
        <dbReference type="ChEBI" id="CHEBI:57945"/>
        <dbReference type="EC" id="7.2.1.1"/>
    </reaction>
</comment>
<feature type="domain" description="FMN-binding" evidence="18">
    <location>
        <begin position="150"/>
        <end position="248"/>
    </location>
</feature>
<organism evidence="19 20">
    <name type="scientific">Endozoicomonas numazuensis</name>
    <dbReference type="NCBI Taxonomy" id="1137799"/>
    <lineage>
        <taxon>Bacteria</taxon>
        <taxon>Pseudomonadati</taxon>
        <taxon>Pseudomonadota</taxon>
        <taxon>Gammaproteobacteria</taxon>
        <taxon>Oceanospirillales</taxon>
        <taxon>Endozoicomonadaceae</taxon>
        <taxon>Endozoicomonas</taxon>
    </lineage>
</organism>
<evidence type="ECO:0000256" key="10">
    <source>
        <dbReference type="ARBA" id="ARBA00023027"/>
    </source>
</evidence>
<protein>
    <recommendedName>
        <fullName evidence="16 17">Na(+)-translocating NADH-quinone reductase subunit C</fullName>
        <shortName evidence="16 17">Na(+)-NQR subunit C</shortName>
        <shortName evidence="16 17">Na(+)-translocating NQR subunit C</shortName>
        <ecNumber evidence="16 17">7.2.1.1</ecNumber>
    </recommendedName>
    <alternativeName>
        <fullName evidence="16 17">NQR complex subunit C</fullName>
    </alternativeName>
    <alternativeName>
        <fullName evidence="16 17">NQR-1 subunit C</fullName>
    </alternativeName>
</protein>
<dbReference type="SMART" id="SM00900">
    <property type="entry name" value="FMN_bind"/>
    <property type="match status" value="1"/>
</dbReference>
<comment type="subcellular location">
    <subcellularLocation>
        <location evidence="16">Cell membrane</location>
        <topology evidence="16">Single-pass membrane protein</topology>
    </subcellularLocation>
</comment>
<dbReference type="GO" id="GO:0016655">
    <property type="term" value="F:oxidoreductase activity, acting on NAD(P)H, quinone or similar compound as acceptor"/>
    <property type="evidence" value="ECO:0007669"/>
    <property type="project" value="UniProtKB-UniRule"/>
</dbReference>
<feature type="modified residue" description="FMN phosphoryl threonine" evidence="16">
    <location>
        <position position="231"/>
    </location>
</feature>
<evidence type="ECO:0000256" key="13">
    <source>
        <dbReference type="ARBA" id="ARBA00023075"/>
    </source>
</evidence>
<evidence type="ECO:0000256" key="4">
    <source>
        <dbReference type="ARBA" id="ARBA00022553"/>
    </source>
</evidence>
<evidence type="ECO:0000256" key="3">
    <source>
        <dbReference type="ARBA" id="ARBA00022519"/>
    </source>
</evidence>
<keyword evidence="15 16" id="KW-0739">Sodium transport</keyword>
<keyword evidence="13 16" id="KW-0830">Ubiquinone</keyword>
<dbReference type="PANTHER" id="PTHR37838:SF1">
    <property type="entry name" value="NA(+)-TRANSLOCATING NADH-QUINONE REDUCTASE SUBUNIT C"/>
    <property type="match status" value="1"/>
</dbReference>
<dbReference type="InterPro" id="IPR010204">
    <property type="entry name" value="NqrC"/>
</dbReference>
<comment type="function">
    <text evidence="16">NQR complex catalyzes the reduction of ubiquinone-1 to ubiquinol by two successive reactions, coupled with the transport of Na(+) ions from the cytoplasm to the periplasm. NqrA to NqrE are probably involved in the second step, the conversion of ubisemiquinone to ubiquinol.</text>
</comment>
<keyword evidence="3" id="KW-0997">Cell inner membrane</keyword>
<keyword evidence="9 16" id="KW-1133">Transmembrane helix</keyword>